<evidence type="ECO:0000313" key="17">
    <source>
        <dbReference type="EMBL" id="NDL63171.1"/>
    </source>
</evidence>
<evidence type="ECO:0000256" key="14">
    <source>
        <dbReference type="PIRNR" id="PIRNR006135"/>
    </source>
</evidence>
<evidence type="ECO:0000256" key="4">
    <source>
        <dbReference type="ARBA" id="ARBA00003889"/>
    </source>
</evidence>
<feature type="active site" description="GMP-histidine intermediate" evidence="15">
    <location>
        <position position="47"/>
    </location>
</feature>
<accession>A0A845SKM7</accession>
<dbReference type="InterPro" id="IPR027417">
    <property type="entry name" value="P-loop_NTPase"/>
</dbReference>
<feature type="binding site" evidence="16">
    <location>
        <begin position="48"/>
        <end position="51"/>
    </location>
    <ligand>
        <name>GTP</name>
        <dbReference type="ChEBI" id="CHEBI:37565"/>
    </ligand>
</feature>
<evidence type="ECO:0000256" key="13">
    <source>
        <dbReference type="ARBA" id="ARBA00023134"/>
    </source>
</evidence>
<feature type="binding site" evidence="16">
    <location>
        <position position="81"/>
    </location>
    <ligand>
        <name>GTP</name>
        <dbReference type="ChEBI" id="CHEBI:37565"/>
    </ligand>
</feature>
<keyword evidence="17" id="KW-0548">Nucleotidyltransferase</keyword>
<dbReference type="PANTHER" id="PTHR34848">
    <property type="match status" value="1"/>
</dbReference>
<dbReference type="Pfam" id="PF02283">
    <property type="entry name" value="CobU"/>
    <property type="match status" value="1"/>
</dbReference>
<evidence type="ECO:0000256" key="9">
    <source>
        <dbReference type="ARBA" id="ARBA00022679"/>
    </source>
</evidence>
<dbReference type="EC" id="2.7.7.62" evidence="14"/>
<name>A0A845SKM7_9GAMM</name>
<keyword evidence="18" id="KW-1185">Reference proteome</keyword>
<evidence type="ECO:0000256" key="15">
    <source>
        <dbReference type="PIRSR" id="PIRSR006135-1"/>
    </source>
</evidence>
<dbReference type="PIRSF" id="PIRSF006135">
    <property type="entry name" value="CobU"/>
    <property type="match status" value="1"/>
</dbReference>
<comment type="catalytic activity">
    <reaction evidence="3">
        <text>adenosylcob(III)inamide + GTP = adenosylcob(III)inamide phosphate + GDP + H(+)</text>
        <dbReference type="Rhea" id="RHEA:15765"/>
        <dbReference type="ChEBI" id="CHEBI:2480"/>
        <dbReference type="ChEBI" id="CHEBI:15378"/>
        <dbReference type="ChEBI" id="CHEBI:37565"/>
        <dbReference type="ChEBI" id="CHEBI:58189"/>
        <dbReference type="ChEBI" id="CHEBI:58502"/>
        <dbReference type="EC" id="2.7.1.156"/>
    </reaction>
</comment>
<dbReference type="FunFam" id="3.40.50.300:FF:000632">
    <property type="entry name" value="Bifunctional adenosylcobalamin biosynthesis protein"/>
    <property type="match status" value="1"/>
</dbReference>
<evidence type="ECO:0000256" key="1">
    <source>
        <dbReference type="ARBA" id="ARBA00000312"/>
    </source>
</evidence>
<dbReference type="GO" id="GO:0005524">
    <property type="term" value="F:ATP binding"/>
    <property type="evidence" value="ECO:0007669"/>
    <property type="project" value="UniProtKB-UniRule"/>
</dbReference>
<comment type="function">
    <text evidence="4 14">Catalyzes ATP-dependent phosphorylation of adenosylcobinamide and addition of GMP to adenosylcobinamide phosphate.</text>
</comment>
<evidence type="ECO:0000256" key="8">
    <source>
        <dbReference type="ARBA" id="ARBA00022573"/>
    </source>
</evidence>
<keyword evidence="12 14" id="KW-0067">ATP-binding</keyword>
<gene>
    <name evidence="17" type="primary">cobU</name>
    <name evidence="17" type="ORF">GRH90_10475</name>
</gene>
<evidence type="ECO:0000256" key="10">
    <source>
        <dbReference type="ARBA" id="ARBA00022741"/>
    </source>
</evidence>
<feature type="binding site" evidence="16">
    <location>
        <begin position="6"/>
        <end position="13"/>
    </location>
    <ligand>
        <name>GTP</name>
        <dbReference type="ChEBI" id="CHEBI:37565"/>
    </ligand>
</feature>
<dbReference type="GO" id="GO:0005525">
    <property type="term" value="F:GTP binding"/>
    <property type="evidence" value="ECO:0007669"/>
    <property type="project" value="UniProtKB-UniRule"/>
</dbReference>
<comment type="caution">
    <text evidence="17">The sequence shown here is derived from an EMBL/GenBank/DDBJ whole genome shotgun (WGS) entry which is preliminary data.</text>
</comment>
<dbReference type="GO" id="GO:0008820">
    <property type="term" value="F:cobinamide phosphate guanylyltransferase activity"/>
    <property type="evidence" value="ECO:0007669"/>
    <property type="project" value="UniProtKB-UniRule"/>
</dbReference>
<dbReference type="EMBL" id="WUBS01000006">
    <property type="protein sequence ID" value="NDL63171.1"/>
    <property type="molecule type" value="Genomic_DNA"/>
</dbReference>
<evidence type="ECO:0000256" key="12">
    <source>
        <dbReference type="ARBA" id="ARBA00022840"/>
    </source>
</evidence>
<dbReference type="AlphaFoldDB" id="A0A845SKM7"/>
<proteinExistence type="inferred from homology"/>
<keyword evidence="8 14" id="KW-0169">Cobalamin biosynthesis</keyword>
<comment type="catalytic activity">
    <reaction evidence="1 14">
        <text>adenosylcob(III)inamide + ATP = adenosylcob(III)inamide phosphate + ADP + H(+)</text>
        <dbReference type="Rhea" id="RHEA:15769"/>
        <dbReference type="ChEBI" id="CHEBI:2480"/>
        <dbReference type="ChEBI" id="CHEBI:15378"/>
        <dbReference type="ChEBI" id="CHEBI:30616"/>
        <dbReference type="ChEBI" id="CHEBI:58502"/>
        <dbReference type="ChEBI" id="CHEBI:456216"/>
        <dbReference type="EC" id="2.7.1.156"/>
    </reaction>
</comment>
<evidence type="ECO:0000256" key="16">
    <source>
        <dbReference type="PIRSR" id="PIRSR006135-2"/>
    </source>
</evidence>
<sequence length="200" mass="21629">MMLVTGGARSGKSRLAETLAARGGGAVLYIATSLVTDDEMARRVEQHRRDRPAHWLTWEGHCDLDRVIRDHADRVDAVLLECVTTLITNLLFDRAGDAPPEAMDFVAIERHITGQIDALIAACAGARCPVVLVTNELGMGIVPENLLARRFRDIAGRVNQRLAAAATDVWLVVSGIPVPIKGNAGHPLNQDDNHHAGAPR</sequence>
<reference evidence="17 18" key="1">
    <citation type="submission" date="2019-12" db="EMBL/GenBank/DDBJ databases">
        <authorList>
            <person name="Lee S.D."/>
        </authorList>
    </citation>
    <scope>NUCLEOTIDE SEQUENCE [LARGE SCALE GENOMIC DNA]</scope>
    <source>
        <strain evidence="17 18">SAP-6</strain>
    </source>
</reference>
<keyword evidence="9 14" id="KW-0808">Transferase</keyword>
<dbReference type="SUPFAM" id="SSF52540">
    <property type="entry name" value="P-loop containing nucleoside triphosphate hydrolases"/>
    <property type="match status" value="1"/>
</dbReference>
<dbReference type="PANTHER" id="PTHR34848:SF1">
    <property type="entry name" value="BIFUNCTIONAL ADENOSYLCOBALAMIN BIOSYNTHESIS PROTEIN COBU"/>
    <property type="match status" value="1"/>
</dbReference>
<protein>
    <recommendedName>
        <fullName evidence="14">Bifunctional adenosylcobalamin biosynthesis protein</fullName>
        <ecNumber evidence="14">2.7.1.156</ecNumber>
        <ecNumber evidence="14">2.7.7.62</ecNumber>
    </recommendedName>
</protein>
<evidence type="ECO:0000256" key="5">
    <source>
        <dbReference type="ARBA" id="ARBA00004692"/>
    </source>
</evidence>
<dbReference type="Proteomes" id="UP000461443">
    <property type="component" value="Unassembled WGS sequence"/>
</dbReference>
<organism evidence="17 18">
    <name type="scientific">Acerihabitans arboris</name>
    <dbReference type="NCBI Taxonomy" id="2691583"/>
    <lineage>
        <taxon>Bacteria</taxon>
        <taxon>Pseudomonadati</taxon>
        <taxon>Pseudomonadota</taxon>
        <taxon>Gammaproteobacteria</taxon>
        <taxon>Enterobacterales</taxon>
        <taxon>Pectobacteriaceae</taxon>
        <taxon>Acerihabitans</taxon>
    </lineage>
</organism>
<dbReference type="CDD" id="cd00544">
    <property type="entry name" value="CobU"/>
    <property type="match status" value="1"/>
</dbReference>
<reference evidence="17 18" key="2">
    <citation type="submission" date="2020-02" db="EMBL/GenBank/DDBJ databases">
        <title>The new genus of Enterobacteriales.</title>
        <authorList>
            <person name="Kim I.S."/>
        </authorList>
    </citation>
    <scope>NUCLEOTIDE SEQUENCE [LARGE SCALE GENOMIC DNA]</scope>
    <source>
        <strain evidence="17 18">SAP-6</strain>
    </source>
</reference>
<dbReference type="EC" id="2.7.1.156" evidence="14"/>
<dbReference type="GO" id="GO:0043752">
    <property type="term" value="F:adenosylcobinamide kinase activity"/>
    <property type="evidence" value="ECO:0007669"/>
    <property type="project" value="UniProtKB-EC"/>
</dbReference>
<keyword evidence="10 14" id="KW-0547">Nucleotide-binding</keyword>
<feature type="binding site" evidence="16">
    <location>
        <begin position="31"/>
        <end position="33"/>
    </location>
    <ligand>
        <name>GTP</name>
        <dbReference type="ChEBI" id="CHEBI:37565"/>
    </ligand>
</feature>
<comment type="catalytic activity">
    <reaction evidence="2 14">
        <text>adenosylcob(III)inamide phosphate + GTP + H(+) = adenosylcob(III)inamide-GDP + diphosphate</text>
        <dbReference type="Rhea" id="RHEA:22712"/>
        <dbReference type="ChEBI" id="CHEBI:15378"/>
        <dbReference type="ChEBI" id="CHEBI:33019"/>
        <dbReference type="ChEBI" id="CHEBI:37565"/>
        <dbReference type="ChEBI" id="CHEBI:58502"/>
        <dbReference type="ChEBI" id="CHEBI:60487"/>
        <dbReference type="EC" id="2.7.7.62"/>
    </reaction>
</comment>
<evidence type="ECO:0000256" key="11">
    <source>
        <dbReference type="ARBA" id="ARBA00022777"/>
    </source>
</evidence>
<dbReference type="UniPathway" id="UPA00148">
    <property type="reaction ID" value="UER00236"/>
</dbReference>
<dbReference type="GO" id="GO:0009236">
    <property type="term" value="P:cobalamin biosynthetic process"/>
    <property type="evidence" value="ECO:0007669"/>
    <property type="project" value="UniProtKB-UniRule"/>
</dbReference>
<evidence type="ECO:0000256" key="2">
    <source>
        <dbReference type="ARBA" id="ARBA00000711"/>
    </source>
</evidence>
<dbReference type="NCBIfam" id="NF004469">
    <property type="entry name" value="PRK05800.1"/>
    <property type="match status" value="1"/>
</dbReference>
<comment type="pathway">
    <text evidence="6 14">Cofactor biosynthesis; adenosylcobalamin biosynthesis; adenosylcobalamin from cob(II)yrinate a,c-diamide: step 5/7.</text>
</comment>
<evidence type="ECO:0000256" key="3">
    <source>
        <dbReference type="ARBA" id="ARBA00001522"/>
    </source>
</evidence>
<evidence type="ECO:0000256" key="7">
    <source>
        <dbReference type="ARBA" id="ARBA00007490"/>
    </source>
</evidence>
<keyword evidence="13 14" id="KW-0342">GTP-binding</keyword>
<dbReference type="RefSeq" id="WP_162365881.1">
    <property type="nucleotide sequence ID" value="NZ_WUBS01000006.1"/>
</dbReference>
<dbReference type="Gene3D" id="3.40.50.300">
    <property type="entry name" value="P-loop containing nucleotide triphosphate hydrolases"/>
    <property type="match status" value="1"/>
</dbReference>
<evidence type="ECO:0000313" key="18">
    <source>
        <dbReference type="Proteomes" id="UP000461443"/>
    </source>
</evidence>
<dbReference type="InterPro" id="IPR003203">
    <property type="entry name" value="CobU/CobP"/>
</dbReference>
<feature type="binding site" evidence="16">
    <location>
        <position position="59"/>
    </location>
    <ligand>
        <name>GTP</name>
        <dbReference type="ChEBI" id="CHEBI:37565"/>
    </ligand>
</feature>
<comment type="similarity">
    <text evidence="7 14">Belongs to the CobU/CobP family.</text>
</comment>
<comment type="pathway">
    <text evidence="5 14">Cofactor biosynthesis; adenosylcobalamin biosynthesis; adenosylcobalamin from cob(II)yrinate a,c-diamide: step 6/7.</text>
</comment>
<keyword evidence="11 14" id="KW-0418">Kinase</keyword>
<evidence type="ECO:0000256" key="6">
    <source>
        <dbReference type="ARBA" id="ARBA00005159"/>
    </source>
</evidence>